<keyword evidence="6" id="KW-1185">Reference proteome</keyword>
<evidence type="ECO:0000256" key="3">
    <source>
        <dbReference type="ARBA" id="ARBA00023284"/>
    </source>
</evidence>
<dbReference type="InterPro" id="IPR013766">
    <property type="entry name" value="Thioredoxin_domain"/>
</dbReference>
<dbReference type="GO" id="GO:0015035">
    <property type="term" value="F:protein-disulfide reductase activity"/>
    <property type="evidence" value="ECO:0007669"/>
    <property type="project" value="TreeGrafter"/>
</dbReference>
<evidence type="ECO:0000259" key="4">
    <source>
        <dbReference type="Pfam" id="PF00085"/>
    </source>
</evidence>
<dbReference type="Pfam" id="PF00085">
    <property type="entry name" value="Thioredoxin"/>
    <property type="match status" value="1"/>
</dbReference>
<keyword evidence="2" id="KW-1015">Disulfide bond</keyword>
<comment type="similarity">
    <text evidence="1">Belongs to the thioredoxin family.</text>
</comment>
<reference evidence="5" key="1">
    <citation type="submission" date="2021-03" db="EMBL/GenBank/DDBJ databases">
        <title>Antimicrobial resistance genes in bacteria isolated from Japanese honey, and their potential for conferring macrolide and lincosamide resistance in the American foulbrood pathogen Paenibacillus larvae.</title>
        <authorList>
            <person name="Okamoto M."/>
            <person name="Kumagai M."/>
            <person name="Kanamori H."/>
            <person name="Takamatsu D."/>
        </authorList>
    </citation>
    <scope>NUCLEOTIDE SEQUENCE</scope>
    <source>
        <strain evidence="5">J40TS1</strain>
    </source>
</reference>
<dbReference type="PANTHER" id="PTHR45663">
    <property type="entry name" value="GEO12009P1"/>
    <property type="match status" value="1"/>
</dbReference>
<evidence type="ECO:0000256" key="1">
    <source>
        <dbReference type="ARBA" id="ARBA00008987"/>
    </source>
</evidence>
<sequence>MSVNTKKKKKKNNMVIIYAAVVVVLLVGIFALDNLQKDNPVYGKPTNELNPATRELLKDENYQNIILPAALDEKVQNQEDFLVYMFSSTCKYCKETTPQIMPIVNELGVELNQFNVLEFPEYQTKYNIEYTPTLIYFEDGVEKERIVGGVMPEGSTSGATLEDFRAFFEKYKG</sequence>
<gene>
    <name evidence="5" type="ORF">J40TS1_10190</name>
</gene>
<keyword evidence="3" id="KW-0676">Redox-active center</keyword>
<evidence type="ECO:0000313" key="6">
    <source>
        <dbReference type="Proteomes" id="UP000683139"/>
    </source>
</evidence>
<accession>A0A919YJ81</accession>
<proteinExistence type="inferred from homology"/>
<evidence type="ECO:0000256" key="2">
    <source>
        <dbReference type="ARBA" id="ARBA00023157"/>
    </source>
</evidence>
<dbReference type="Gene3D" id="3.40.30.10">
    <property type="entry name" value="Glutaredoxin"/>
    <property type="match status" value="1"/>
</dbReference>
<protein>
    <recommendedName>
        <fullName evidence="4">Thioredoxin domain-containing protein</fullName>
    </recommendedName>
</protein>
<dbReference type="PANTHER" id="PTHR45663:SF11">
    <property type="entry name" value="GEO12009P1"/>
    <property type="match status" value="1"/>
</dbReference>
<evidence type="ECO:0000313" key="5">
    <source>
        <dbReference type="EMBL" id="GIP15377.1"/>
    </source>
</evidence>
<name>A0A919YJ81_9BACL</name>
<dbReference type="EMBL" id="BOSE01000001">
    <property type="protein sequence ID" value="GIP15377.1"/>
    <property type="molecule type" value="Genomic_DNA"/>
</dbReference>
<comment type="caution">
    <text evidence="5">The sequence shown here is derived from an EMBL/GenBank/DDBJ whole genome shotgun (WGS) entry which is preliminary data.</text>
</comment>
<dbReference type="SUPFAM" id="SSF52833">
    <property type="entry name" value="Thioredoxin-like"/>
    <property type="match status" value="1"/>
</dbReference>
<organism evidence="5 6">
    <name type="scientific">Paenibacillus montaniterrae</name>
    <dbReference type="NCBI Taxonomy" id="429341"/>
    <lineage>
        <taxon>Bacteria</taxon>
        <taxon>Bacillati</taxon>
        <taxon>Bacillota</taxon>
        <taxon>Bacilli</taxon>
        <taxon>Bacillales</taxon>
        <taxon>Paenibacillaceae</taxon>
        <taxon>Paenibacillus</taxon>
    </lineage>
</organism>
<dbReference type="GO" id="GO:0005737">
    <property type="term" value="C:cytoplasm"/>
    <property type="evidence" value="ECO:0007669"/>
    <property type="project" value="TreeGrafter"/>
</dbReference>
<dbReference type="Proteomes" id="UP000683139">
    <property type="component" value="Unassembled WGS sequence"/>
</dbReference>
<dbReference type="AlphaFoldDB" id="A0A919YJ81"/>
<dbReference type="CDD" id="cd02947">
    <property type="entry name" value="TRX_family"/>
    <property type="match status" value="1"/>
</dbReference>
<dbReference type="InterPro" id="IPR036249">
    <property type="entry name" value="Thioredoxin-like_sf"/>
</dbReference>
<feature type="domain" description="Thioredoxin" evidence="4">
    <location>
        <begin position="69"/>
        <end position="149"/>
    </location>
</feature>